<dbReference type="PANTHER" id="PTHR22442">
    <property type="match status" value="1"/>
</dbReference>
<dbReference type="PANTHER" id="PTHR22442:SF4">
    <property type="entry name" value="PROTEIN FAM169BP"/>
    <property type="match status" value="1"/>
</dbReference>
<dbReference type="Proteomes" id="UP001178461">
    <property type="component" value="Chromosome 14"/>
</dbReference>
<proteinExistence type="predicted"/>
<evidence type="ECO:0000256" key="1">
    <source>
        <dbReference type="SAM" id="MobiDB-lite"/>
    </source>
</evidence>
<evidence type="ECO:0008006" key="4">
    <source>
        <dbReference type="Google" id="ProtNLM"/>
    </source>
</evidence>
<organism evidence="2 3">
    <name type="scientific">Podarcis lilfordi</name>
    <name type="common">Lilford's wall lizard</name>
    <dbReference type="NCBI Taxonomy" id="74358"/>
    <lineage>
        <taxon>Eukaryota</taxon>
        <taxon>Metazoa</taxon>
        <taxon>Chordata</taxon>
        <taxon>Craniata</taxon>
        <taxon>Vertebrata</taxon>
        <taxon>Euteleostomi</taxon>
        <taxon>Lepidosauria</taxon>
        <taxon>Squamata</taxon>
        <taxon>Bifurcata</taxon>
        <taxon>Unidentata</taxon>
        <taxon>Episquamata</taxon>
        <taxon>Laterata</taxon>
        <taxon>Lacertibaenia</taxon>
        <taxon>Lacertidae</taxon>
        <taxon>Podarcis</taxon>
    </lineage>
</organism>
<protein>
    <recommendedName>
        <fullName evidence="4">Family with sequence similarity 169 member B</fullName>
    </recommendedName>
</protein>
<evidence type="ECO:0000313" key="3">
    <source>
        <dbReference type="Proteomes" id="UP001178461"/>
    </source>
</evidence>
<keyword evidence="3" id="KW-1185">Reference proteome</keyword>
<sequence length="408" mass="46471">MGGSEGRRRRSSRRGFRAAPEEVMMAAAVAPQKRAGSAASGRADHLYPVDIKGENPEALEEEAHSYYTKILEEPSSAVEFLSIPGRGKVKLEAPLMHFLPLYKEDSKHKLLVLIDPQDKNTVLAIYLHSSWWLIEDVMKTADHSREGLKQVQTFEERIVLFVLNVIIFGMLERSLTHDVLFVPHSEKECAKIFWRSGDAAAFYTVKVKGSLCDGYSSQCYMLPVLDTMFVRKKFRRGGVGMKMLHDFCQTFAAEVALGLSCPVSAVMYQVCQSFLETHPEEQSRLWEVEAPGDWSQRVSIWLKIQMEQKLQKKSDVSCYMKRLQNDEPGQSDEGRMNQKVAHSPNKALPCEAEEFKDDPEEVFNPEPYSEEYAEEHQAHKQQWKGSKKRASQGEPSEDRISKQFRATS</sequence>
<reference evidence="2" key="1">
    <citation type="submission" date="2022-12" db="EMBL/GenBank/DDBJ databases">
        <authorList>
            <person name="Alioto T."/>
            <person name="Alioto T."/>
            <person name="Gomez Garrido J."/>
        </authorList>
    </citation>
    <scope>NUCLEOTIDE SEQUENCE</scope>
</reference>
<name>A0AA35PLN0_9SAUR</name>
<gene>
    <name evidence="2" type="ORF">PODLI_1B002656</name>
</gene>
<evidence type="ECO:0000313" key="2">
    <source>
        <dbReference type="EMBL" id="CAI5792699.1"/>
    </source>
</evidence>
<feature type="compositionally biased region" description="Acidic residues" evidence="1">
    <location>
        <begin position="351"/>
        <end position="373"/>
    </location>
</feature>
<accession>A0AA35PLN0</accession>
<feature type="compositionally biased region" description="Basic residues" evidence="1">
    <location>
        <begin position="379"/>
        <end position="390"/>
    </location>
</feature>
<dbReference type="AlphaFoldDB" id="A0AA35PLN0"/>
<feature type="region of interest" description="Disordered" evidence="1">
    <location>
        <begin position="324"/>
        <end position="408"/>
    </location>
</feature>
<dbReference type="EMBL" id="OX395139">
    <property type="protein sequence ID" value="CAI5792699.1"/>
    <property type="molecule type" value="Genomic_DNA"/>
</dbReference>
<dbReference type="InterPro" id="IPR029625">
    <property type="entry name" value="FAM169"/>
</dbReference>